<dbReference type="AlphaFoldDB" id="A0A9W4QZT3"/>
<keyword evidence="1" id="KW-0732">Signal</keyword>
<feature type="signal peptide" evidence="1">
    <location>
        <begin position="1"/>
        <end position="22"/>
    </location>
</feature>
<organism evidence="2 3">
    <name type="scientific">Pseudoalteromonas holothuriae</name>
    <dbReference type="NCBI Taxonomy" id="2963714"/>
    <lineage>
        <taxon>Bacteria</taxon>
        <taxon>Pseudomonadati</taxon>
        <taxon>Pseudomonadota</taxon>
        <taxon>Gammaproteobacteria</taxon>
        <taxon>Alteromonadales</taxon>
        <taxon>Pseudoalteromonadaceae</taxon>
        <taxon>Pseudoalteromonas</taxon>
    </lineage>
</organism>
<name>A0A9W4QZT3_9GAMM</name>
<evidence type="ECO:0000313" key="2">
    <source>
        <dbReference type="EMBL" id="CAH9060362.1"/>
    </source>
</evidence>
<dbReference type="RefSeq" id="WP_261626559.1">
    <property type="nucleotide sequence ID" value="NZ_CAMAPC010000009.1"/>
</dbReference>
<proteinExistence type="predicted"/>
<keyword evidence="3" id="KW-1185">Reference proteome</keyword>
<sequence>MNKKICILPVVSLVFISHISMANPDVTSREYKLLLEPSLFDHASEAAQVNNYFSTLKPIIEQAIARDVTGTMSLDKTRTVKFFDTHASCQLKRLGYAFRERIYNGNSEVTLKFRSPDRYIADFEDVSSPTQGAKTKLEADMGVKGSNPFNVVYSHSTKAPNTRTINNFKDINTHFPEFESTYGLSDAVPLAQVGNLTITEQVYKGAHIDLGSFDAELSITLWYAGTPLANTLPLIAEASFKYEDNSADYSKKVVQRAKLAFEGMQTINAWNATNATTKTQSVYQYNPNFCTQ</sequence>
<evidence type="ECO:0000313" key="3">
    <source>
        <dbReference type="Proteomes" id="UP001152467"/>
    </source>
</evidence>
<protein>
    <submittedName>
        <fullName evidence="2">Uncharacterized protein</fullName>
    </submittedName>
</protein>
<comment type="caution">
    <text evidence="2">The sequence shown here is derived from an EMBL/GenBank/DDBJ whole genome shotgun (WGS) entry which is preliminary data.</text>
</comment>
<accession>A0A9W4QZT3</accession>
<dbReference type="EMBL" id="CAMAPC010000009">
    <property type="protein sequence ID" value="CAH9060362.1"/>
    <property type="molecule type" value="Genomic_DNA"/>
</dbReference>
<gene>
    <name evidence="2" type="ORF">PSECIP111854_02590</name>
</gene>
<dbReference type="Proteomes" id="UP001152467">
    <property type="component" value="Unassembled WGS sequence"/>
</dbReference>
<evidence type="ECO:0000256" key="1">
    <source>
        <dbReference type="SAM" id="SignalP"/>
    </source>
</evidence>
<feature type="chain" id="PRO_5040927703" evidence="1">
    <location>
        <begin position="23"/>
        <end position="292"/>
    </location>
</feature>
<reference evidence="2" key="1">
    <citation type="submission" date="2022-07" db="EMBL/GenBank/DDBJ databases">
        <authorList>
            <person name="Criscuolo A."/>
        </authorList>
    </citation>
    <scope>NUCLEOTIDE SEQUENCE</scope>
    <source>
        <strain evidence="2">CIP111854</strain>
    </source>
</reference>